<evidence type="ECO:0000313" key="2">
    <source>
        <dbReference type="EMBL" id="MDP9842549.1"/>
    </source>
</evidence>
<organism evidence="2 3">
    <name type="scientific">Streptosporangium lutulentum</name>
    <dbReference type="NCBI Taxonomy" id="1461250"/>
    <lineage>
        <taxon>Bacteria</taxon>
        <taxon>Bacillati</taxon>
        <taxon>Actinomycetota</taxon>
        <taxon>Actinomycetes</taxon>
        <taxon>Streptosporangiales</taxon>
        <taxon>Streptosporangiaceae</taxon>
        <taxon>Streptosporangium</taxon>
    </lineage>
</organism>
<protein>
    <submittedName>
        <fullName evidence="2">Uncharacterized protein</fullName>
    </submittedName>
</protein>
<gene>
    <name evidence="2" type="ORF">J2853_001760</name>
</gene>
<proteinExistence type="predicted"/>
<feature type="region of interest" description="Disordered" evidence="1">
    <location>
        <begin position="1"/>
        <end position="24"/>
    </location>
</feature>
<comment type="caution">
    <text evidence="2">The sequence shown here is derived from an EMBL/GenBank/DDBJ whole genome shotgun (WGS) entry which is preliminary data.</text>
</comment>
<sequence>MAASMPKTANSRPPSGAAPSPMTPEVKEFRALALVSKGPVPTTAGVYAWAAGRNSTPTMPSPNTAR</sequence>
<reference evidence="2 3" key="1">
    <citation type="submission" date="2023-07" db="EMBL/GenBank/DDBJ databases">
        <title>Sequencing the genomes of 1000 actinobacteria strains.</title>
        <authorList>
            <person name="Klenk H.-P."/>
        </authorList>
    </citation>
    <scope>NUCLEOTIDE SEQUENCE [LARGE SCALE GENOMIC DNA]</scope>
    <source>
        <strain evidence="2 3">DSM 46740</strain>
    </source>
</reference>
<dbReference type="Proteomes" id="UP001225356">
    <property type="component" value="Unassembled WGS sequence"/>
</dbReference>
<name>A0ABT9Q727_9ACTN</name>
<evidence type="ECO:0000313" key="3">
    <source>
        <dbReference type="Proteomes" id="UP001225356"/>
    </source>
</evidence>
<accession>A0ABT9Q727</accession>
<evidence type="ECO:0000256" key="1">
    <source>
        <dbReference type="SAM" id="MobiDB-lite"/>
    </source>
</evidence>
<keyword evidence="3" id="KW-1185">Reference proteome</keyword>
<dbReference type="EMBL" id="JAUSQU010000001">
    <property type="protein sequence ID" value="MDP9842549.1"/>
    <property type="molecule type" value="Genomic_DNA"/>
</dbReference>